<dbReference type="GO" id="GO:0071014">
    <property type="term" value="C:post-mRNA release spliceosomal complex"/>
    <property type="evidence" value="ECO:0007669"/>
    <property type="project" value="TreeGrafter"/>
</dbReference>
<proteinExistence type="predicted"/>
<evidence type="ECO:0000256" key="1">
    <source>
        <dbReference type="SAM" id="MobiDB-lite"/>
    </source>
</evidence>
<dbReference type="PANTHER" id="PTHR31551:SF1">
    <property type="entry name" value="COILED-COIL DOMAIN-CONTAINING PROTEIN 12"/>
    <property type="match status" value="1"/>
</dbReference>
<gene>
    <name evidence="2" type="ORF">A7U60_g8796</name>
</gene>
<dbReference type="PANTHER" id="PTHR31551">
    <property type="entry name" value="PRE-MRNA-SPLICING FACTOR CWF18"/>
    <property type="match status" value="1"/>
</dbReference>
<dbReference type="Proteomes" id="UP000757232">
    <property type="component" value="Unassembled WGS sequence"/>
</dbReference>
<dbReference type="GO" id="GO:0005684">
    <property type="term" value="C:U2-type spliceosomal complex"/>
    <property type="evidence" value="ECO:0007669"/>
    <property type="project" value="TreeGrafter"/>
</dbReference>
<dbReference type="InterPro" id="IPR013169">
    <property type="entry name" value="mRNA_splic_Cwf18-like"/>
</dbReference>
<accession>A0A9Q5N440</accession>
<name>A0A9Q5N440_SANBA</name>
<evidence type="ECO:0000313" key="2">
    <source>
        <dbReference type="EMBL" id="OCB84123.1"/>
    </source>
</evidence>
<reference evidence="2" key="1">
    <citation type="submission" date="2016-06" db="EMBL/GenBank/DDBJ databases">
        <title>Draft Genome sequence of the fungus Inonotus baumii.</title>
        <authorList>
            <person name="Zhu H."/>
            <person name="Lin W."/>
        </authorList>
    </citation>
    <scope>NUCLEOTIDE SEQUENCE</scope>
    <source>
        <strain evidence="2">821</strain>
    </source>
</reference>
<protein>
    <submittedName>
        <fullName evidence="2">mRNA splicing factor</fullName>
    </submittedName>
</protein>
<sequence>MTNTQKLLLSFANDEITEEYFLSGRNFDPESRTLRKRRNEDEKEEDTVEKHVAGLAEQIVAEDEETRAQDLDLANIAPKRPNWDLKRELERKLAKLDRKMQEAIHTLIRQRLSAQRGEADDIVGAMRAQESADADAGSSDEE</sequence>
<dbReference type="Pfam" id="PF08315">
    <property type="entry name" value="cwf18"/>
    <property type="match status" value="1"/>
</dbReference>
<comment type="caution">
    <text evidence="2">The sequence shown here is derived from an EMBL/GenBank/DDBJ whole genome shotgun (WGS) entry which is preliminary data.</text>
</comment>
<feature type="region of interest" description="Disordered" evidence="1">
    <location>
        <begin position="122"/>
        <end position="142"/>
    </location>
</feature>
<dbReference type="EMBL" id="LNZH02000216">
    <property type="protein sequence ID" value="OCB84123.1"/>
    <property type="molecule type" value="Genomic_DNA"/>
</dbReference>
<organism evidence="2 3">
    <name type="scientific">Sanghuangporus baumii</name>
    <name type="common">Phellinus baumii</name>
    <dbReference type="NCBI Taxonomy" id="108892"/>
    <lineage>
        <taxon>Eukaryota</taxon>
        <taxon>Fungi</taxon>
        <taxon>Dikarya</taxon>
        <taxon>Basidiomycota</taxon>
        <taxon>Agaricomycotina</taxon>
        <taxon>Agaricomycetes</taxon>
        <taxon>Hymenochaetales</taxon>
        <taxon>Hymenochaetaceae</taxon>
        <taxon>Sanghuangporus</taxon>
    </lineage>
</organism>
<dbReference type="AlphaFoldDB" id="A0A9Q5N440"/>
<dbReference type="OrthoDB" id="10261348at2759"/>
<keyword evidence="3" id="KW-1185">Reference proteome</keyword>
<evidence type="ECO:0000313" key="3">
    <source>
        <dbReference type="Proteomes" id="UP000757232"/>
    </source>
</evidence>